<dbReference type="Pfam" id="PF12819">
    <property type="entry name" value="Malectin_like"/>
    <property type="match status" value="1"/>
</dbReference>
<evidence type="ECO:0000259" key="4">
    <source>
        <dbReference type="Pfam" id="PF12819"/>
    </source>
</evidence>
<evidence type="ECO:0000256" key="3">
    <source>
        <dbReference type="SAM" id="SignalP"/>
    </source>
</evidence>
<dbReference type="EnsemblPlants" id="EMT03795">
    <property type="protein sequence ID" value="EMT03795"/>
    <property type="gene ID" value="F775_11209"/>
</dbReference>
<reference evidence="5" key="1">
    <citation type="submission" date="2015-06" db="UniProtKB">
        <authorList>
            <consortium name="EnsemblPlants"/>
        </authorList>
    </citation>
    <scope>IDENTIFICATION</scope>
</reference>
<proteinExistence type="predicted"/>
<dbReference type="ExpressionAtlas" id="M8APZ3">
    <property type="expression patterns" value="baseline"/>
</dbReference>
<sequence length="280" mass="30249">MAASPWLLLLCLPRVATGGVPQARAQLESKGRQRLDAGLGGDGGGNRGRAGRLRAGMPGEHSRRDAVRLPAGAEAAEDEVLPAGELDAGSPRRTQDEPWPGGRDQHHQGVPGHPGAMHLFAIGLEYGTVTVTNAIDHQTAVTPLNASKKNLDISWGPVPQPHNPSPGYFIVMHFSELQILPSSAVRQFYVSINDMELNMTAAKLYYHGTGVISNVKPYRYDKFNISLHATTNSTLPPIINAIELFSVMSTSNLGTDSRDVEKGPIVPVRKGLLSRFRNRD</sequence>
<name>M8APZ3_AEGTA</name>
<evidence type="ECO:0000313" key="5">
    <source>
        <dbReference type="EnsemblPlants" id="EMT03795"/>
    </source>
</evidence>
<dbReference type="GO" id="GO:0016020">
    <property type="term" value="C:membrane"/>
    <property type="evidence" value="ECO:0007669"/>
    <property type="project" value="UniProtKB-SubCell"/>
</dbReference>
<accession>M8APZ3</accession>
<feature type="chain" id="PRO_5014582561" description="Malectin-like domain-containing protein" evidence="3">
    <location>
        <begin position="19"/>
        <end position="280"/>
    </location>
</feature>
<feature type="compositionally biased region" description="Gly residues" evidence="2">
    <location>
        <begin position="38"/>
        <end position="48"/>
    </location>
</feature>
<feature type="signal peptide" evidence="3">
    <location>
        <begin position="1"/>
        <end position="18"/>
    </location>
</feature>
<dbReference type="PANTHER" id="PTHR45631:SF156">
    <property type="entry name" value="PROTEIN KINASE DOMAIN-CONTAINING PROTEIN"/>
    <property type="match status" value="1"/>
</dbReference>
<dbReference type="InterPro" id="IPR024788">
    <property type="entry name" value="Malectin-like_Carb-bd_dom"/>
</dbReference>
<dbReference type="PANTHER" id="PTHR45631">
    <property type="entry name" value="OS07G0107800 PROTEIN-RELATED"/>
    <property type="match status" value="1"/>
</dbReference>
<evidence type="ECO:0000256" key="2">
    <source>
        <dbReference type="SAM" id="MobiDB-lite"/>
    </source>
</evidence>
<comment type="subcellular location">
    <subcellularLocation>
        <location evidence="1">Membrane</location>
        <topology evidence="1">Single-pass membrane protein</topology>
    </subcellularLocation>
</comment>
<dbReference type="AlphaFoldDB" id="M8APZ3"/>
<protein>
    <recommendedName>
        <fullName evidence="4">Malectin-like domain-containing protein</fullName>
    </recommendedName>
</protein>
<feature type="domain" description="Malectin-like" evidence="4">
    <location>
        <begin position="138"/>
        <end position="247"/>
    </location>
</feature>
<organism evidence="5">
    <name type="scientific">Aegilops tauschii</name>
    <name type="common">Tausch's goatgrass</name>
    <name type="synonym">Aegilops squarrosa</name>
    <dbReference type="NCBI Taxonomy" id="37682"/>
    <lineage>
        <taxon>Eukaryota</taxon>
        <taxon>Viridiplantae</taxon>
        <taxon>Streptophyta</taxon>
        <taxon>Embryophyta</taxon>
        <taxon>Tracheophyta</taxon>
        <taxon>Spermatophyta</taxon>
        <taxon>Magnoliopsida</taxon>
        <taxon>Liliopsida</taxon>
        <taxon>Poales</taxon>
        <taxon>Poaceae</taxon>
        <taxon>BOP clade</taxon>
        <taxon>Pooideae</taxon>
        <taxon>Triticodae</taxon>
        <taxon>Triticeae</taxon>
        <taxon>Triticinae</taxon>
        <taxon>Aegilops</taxon>
    </lineage>
</organism>
<feature type="region of interest" description="Disordered" evidence="2">
    <location>
        <begin position="27"/>
        <end position="108"/>
    </location>
</feature>
<evidence type="ECO:0000256" key="1">
    <source>
        <dbReference type="ARBA" id="ARBA00004167"/>
    </source>
</evidence>
<keyword evidence="3" id="KW-0732">Signal</keyword>